<protein>
    <submittedName>
        <fullName evidence="3">Acyl-[acyl-carrier-protein]-phospholipid O-acyltransferase/long-chain-fatty-acid--[acyl-carrier-protein] ligase</fullName>
    </submittedName>
</protein>
<accession>A0A4R8ILF8</accession>
<evidence type="ECO:0000313" key="3">
    <source>
        <dbReference type="EMBL" id="TDY01632.1"/>
    </source>
</evidence>
<dbReference type="AlphaFoldDB" id="A0A4R8ILF8"/>
<dbReference type="SUPFAM" id="SSF69593">
    <property type="entry name" value="Glycerol-3-phosphate (1)-acyltransferase"/>
    <property type="match status" value="1"/>
</dbReference>
<dbReference type="EMBL" id="SOQX01000003">
    <property type="protein sequence ID" value="TDY01632.1"/>
    <property type="molecule type" value="Genomic_DNA"/>
</dbReference>
<comment type="similarity">
    <text evidence="1">Belongs to the ATP-dependent AMP-binding enzyme family.</text>
</comment>
<evidence type="ECO:0000256" key="1">
    <source>
        <dbReference type="ARBA" id="ARBA00006432"/>
    </source>
</evidence>
<dbReference type="SMART" id="SM00563">
    <property type="entry name" value="PlsC"/>
    <property type="match status" value="1"/>
</dbReference>
<name>A0A4R8ILF8_9GAMM</name>
<keyword evidence="4" id="KW-1185">Reference proteome</keyword>
<evidence type="ECO:0000313" key="4">
    <source>
        <dbReference type="Proteomes" id="UP000294914"/>
    </source>
</evidence>
<gene>
    <name evidence="3" type="ORF">EDC23_1521</name>
</gene>
<keyword evidence="3" id="KW-0436">Ligase</keyword>
<dbReference type="GO" id="GO:0031956">
    <property type="term" value="F:medium-chain fatty acid-CoA ligase activity"/>
    <property type="evidence" value="ECO:0007669"/>
    <property type="project" value="TreeGrafter"/>
</dbReference>
<dbReference type="InterPro" id="IPR000873">
    <property type="entry name" value="AMP-dep_synth/lig_dom"/>
</dbReference>
<dbReference type="InterPro" id="IPR002123">
    <property type="entry name" value="Plipid/glycerol_acylTrfase"/>
</dbReference>
<dbReference type="Proteomes" id="UP000294914">
    <property type="component" value="Unassembled WGS sequence"/>
</dbReference>
<dbReference type="Pfam" id="PF00501">
    <property type="entry name" value="AMP-binding"/>
    <property type="match status" value="1"/>
</dbReference>
<dbReference type="GO" id="GO:0016746">
    <property type="term" value="F:acyltransferase activity"/>
    <property type="evidence" value="ECO:0007669"/>
    <property type="project" value="UniProtKB-KW"/>
</dbReference>
<dbReference type="Gene3D" id="3.40.50.12780">
    <property type="entry name" value="N-terminal domain of ligase-like"/>
    <property type="match status" value="1"/>
</dbReference>
<dbReference type="PANTHER" id="PTHR43201:SF8">
    <property type="entry name" value="ACYL-COA SYNTHETASE FAMILY MEMBER 3"/>
    <property type="match status" value="1"/>
</dbReference>
<dbReference type="InterPro" id="IPR042099">
    <property type="entry name" value="ANL_N_sf"/>
</dbReference>
<dbReference type="CDD" id="cd07989">
    <property type="entry name" value="LPLAT_AGPAT-like"/>
    <property type="match status" value="1"/>
</dbReference>
<reference evidence="3 4" key="1">
    <citation type="submission" date="2019-03" db="EMBL/GenBank/DDBJ databases">
        <title>Genomic Encyclopedia of Type Strains, Phase IV (KMG-IV): sequencing the most valuable type-strain genomes for metagenomic binning, comparative biology and taxonomic classification.</title>
        <authorList>
            <person name="Goeker M."/>
        </authorList>
    </citation>
    <scope>NUCLEOTIDE SEQUENCE [LARGE SCALE GENOMIC DNA]</scope>
    <source>
        <strain evidence="3 4">DSM 16326</strain>
    </source>
</reference>
<proteinExistence type="inferred from homology"/>
<dbReference type="OrthoDB" id="9757559at2"/>
<sequence length="722" mass="81680">MRTLLKIVFRALLRLLYRVEVQGLENLQQAGPRTLLIANHTSFLDGLLLTVFLPRDFSFAIHTRIVNQWFMRPFKPLVTLFVMDPTRPFSLKSLIRYMQDNNSVVFFPEGRITVTGALMKIYHGPGLVADKVDADVLPVRINGAQYSPFSRLRKRIRVRWFPRITLTVLPPRKIKAPAEVRGRARRIYAGEQLTDIMTEMMFATSHYRCTIFEALLDAQRIHGGRHKIAEDFERIPINYRQLIRRSFILADALAVQTRRTENVGILLPNTTATLITLFALQIYQRVPALLNYSDGVENLLEVCRIGRIDTIYTSRRFADYVRLHELLNELGREVRVIYLEEVVSGLRWRHKLRGLFAACFPRLGYRGRAGEAAPDDPAVLLFTPGSEAAPKGVVLSHANLLANCSQLVSRTDFSSRDVVLNTMPMFHAFGLTCGTILPVISGVRVFFYPNPLHYRIVPEIAYDINATILFGTDTFLAGYARFAHPYDFYSIRYVFAGAEKLQVSTRRMWSERFGVRIFEGYGTTETGPVIATNTAMENRPGTVGRLLPGMEYRLVAEPGMENGERLWVKGPNVMLGYLQPEQPGEIAPPATPAGPGWYDTGDIVHMDERGFLTITGRARRFARIDGEMVSLAQMETFVSRVWPQATHAIIRVSDGGSGEQLVLMTTRPKPQRRELVDAAHELGIPEVGVPHKLIHLPKLPQLGSGKIDYRQLQQQCGHAPEE</sequence>
<dbReference type="Gene3D" id="3.30.300.30">
    <property type="match status" value="1"/>
</dbReference>
<dbReference type="Pfam" id="PF01553">
    <property type="entry name" value="Acyltransferase"/>
    <property type="match status" value="1"/>
</dbReference>
<keyword evidence="3" id="KW-0012">Acyltransferase</keyword>
<keyword evidence="3" id="KW-0808">Transferase</keyword>
<dbReference type="PANTHER" id="PTHR43201">
    <property type="entry name" value="ACYL-COA SYNTHETASE"/>
    <property type="match status" value="1"/>
</dbReference>
<feature type="domain" description="Phospholipid/glycerol acyltransferase" evidence="2">
    <location>
        <begin position="34"/>
        <end position="144"/>
    </location>
</feature>
<comment type="caution">
    <text evidence="3">The sequence shown here is derived from an EMBL/GenBank/DDBJ whole genome shotgun (WGS) entry which is preliminary data.</text>
</comment>
<evidence type="ECO:0000259" key="2">
    <source>
        <dbReference type="SMART" id="SM00563"/>
    </source>
</evidence>
<dbReference type="GO" id="GO:0006631">
    <property type="term" value="P:fatty acid metabolic process"/>
    <property type="evidence" value="ECO:0007669"/>
    <property type="project" value="TreeGrafter"/>
</dbReference>
<dbReference type="InterPro" id="IPR045851">
    <property type="entry name" value="AMP-bd_C_sf"/>
</dbReference>
<organism evidence="3 4">
    <name type="scientific">Thiohalophilus thiocyanatoxydans</name>
    <dbReference type="NCBI Taxonomy" id="381308"/>
    <lineage>
        <taxon>Bacteria</taxon>
        <taxon>Pseudomonadati</taxon>
        <taxon>Pseudomonadota</taxon>
        <taxon>Gammaproteobacteria</taxon>
        <taxon>Thiohalomonadales</taxon>
        <taxon>Thiohalophilaceae</taxon>
        <taxon>Thiohalophilus</taxon>
    </lineage>
</organism>
<dbReference type="SUPFAM" id="SSF56801">
    <property type="entry name" value="Acetyl-CoA synthetase-like"/>
    <property type="match status" value="1"/>
</dbReference>
<dbReference type="RefSeq" id="WP_134082893.1">
    <property type="nucleotide sequence ID" value="NZ_SOQX01000003.1"/>
</dbReference>